<feature type="domain" description="FKB95-like N-terminal Kelch" evidence="1">
    <location>
        <begin position="5"/>
        <end position="194"/>
    </location>
</feature>
<dbReference type="InterPro" id="IPR057499">
    <property type="entry name" value="Kelch_FKB95"/>
</dbReference>
<dbReference type="SUPFAM" id="SSF117281">
    <property type="entry name" value="Kelch motif"/>
    <property type="match status" value="1"/>
</dbReference>
<evidence type="ECO:0000313" key="3">
    <source>
        <dbReference type="Proteomes" id="UP000836841"/>
    </source>
</evidence>
<dbReference type="AlphaFoldDB" id="A0AAU9SV50"/>
<dbReference type="Proteomes" id="UP000836841">
    <property type="component" value="Chromosome 6"/>
</dbReference>
<proteinExistence type="predicted"/>
<organism evidence="2 3">
    <name type="scientific">Thlaspi arvense</name>
    <name type="common">Field penny-cress</name>
    <dbReference type="NCBI Taxonomy" id="13288"/>
    <lineage>
        <taxon>Eukaryota</taxon>
        <taxon>Viridiplantae</taxon>
        <taxon>Streptophyta</taxon>
        <taxon>Embryophyta</taxon>
        <taxon>Tracheophyta</taxon>
        <taxon>Spermatophyta</taxon>
        <taxon>Magnoliopsida</taxon>
        <taxon>eudicotyledons</taxon>
        <taxon>Gunneridae</taxon>
        <taxon>Pentapetalae</taxon>
        <taxon>rosids</taxon>
        <taxon>malvids</taxon>
        <taxon>Brassicales</taxon>
        <taxon>Brassicaceae</taxon>
        <taxon>Thlaspideae</taxon>
        <taxon>Thlaspi</taxon>
    </lineage>
</organism>
<name>A0AAU9SV50_THLAR</name>
<evidence type="ECO:0000313" key="2">
    <source>
        <dbReference type="EMBL" id="CAH2071106.1"/>
    </source>
</evidence>
<evidence type="ECO:0000259" key="1">
    <source>
        <dbReference type="Pfam" id="PF25210"/>
    </source>
</evidence>
<dbReference type="InterPro" id="IPR015915">
    <property type="entry name" value="Kelch-typ_b-propeller"/>
</dbReference>
<dbReference type="PANTHER" id="PTHR24414:SF184">
    <property type="entry name" value="GALACTOSE OXIDASE_KELCH REPEAT SUPERFAMILY PROTEIN"/>
    <property type="match status" value="1"/>
</dbReference>
<dbReference type="Pfam" id="PF25210">
    <property type="entry name" value="Kelch_FKB95"/>
    <property type="match status" value="1"/>
</dbReference>
<accession>A0AAU9SV50</accession>
<dbReference type="InterPro" id="IPR050354">
    <property type="entry name" value="F-box/kelch-repeat_ARATH"/>
</dbReference>
<dbReference type="EMBL" id="OU466862">
    <property type="protein sequence ID" value="CAH2071106.1"/>
    <property type="molecule type" value="Genomic_DNA"/>
</dbReference>
<gene>
    <name evidence="2" type="ORF">TAV2_LOCUS19403</name>
</gene>
<dbReference type="PANTHER" id="PTHR24414">
    <property type="entry name" value="F-BOX/KELCH-REPEAT PROTEIN SKIP4"/>
    <property type="match status" value="1"/>
</dbReference>
<keyword evidence="3" id="KW-1185">Reference proteome</keyword>
<protein>
    <recommendedName>
        <fullName evidence="1">FKB95-like N-terminal Kelch domain-containing protein</fullName>
    </recommendedName>
</protein>
<reference evidence="2 3" key="1">
    <citation type="submission" date="2022-03" db="EMBL/GenBank/DDBJ databases">
        <authorList>
            <person name="Nunn A."/>
            <person name="Chopra R."/>
            <person name="Nunn A."/>
            <person name="Contreras Garrido A."/>
        </authorList>
    </citation>
    <scope>NUCLEOTIDE SEQUENCE [LARGE SCALE GENOMIC DNA]</scope>
</reference>
<sequence length="194" mass="22661">MHPLRTYIAVGSKIYVVGEQFYYVDTTCAISIDCRSHTVQPISSIHKYVHTVQHIFGKIYLFNSEGVMVFDTGTQKWDPMKEKPDVRLRVTWIDSVVREDRVYSRDHFNRGLCCVPLEEGSTTLCSIVDPHLVVSDGNGCYTKENKWELDEMLNSEEWWDACVVYDVLYYYDTYMKGLRAYDPKEKCWRVVKGV</sequence>